<proteinExistence type="predicted"/>
<evidence type="ECO:0000313" key="1">
    <source>
        <dbReference type="EMBL" id="PLW45506.1"/>
    </source>
</evidence>
<evidence type="ECO:0000313" key="2">
    <source>
        <dbReference type="Proteomes" id="UP000235392"/>
    </source>
</evidence>
<protein>
    <recommendedName>
        <fullName evidence="3">Tc1-like transposase DDE domain-containing protein</fullName>
    </recommendedName>
</protein>
<comment type="caution">
    <text evidence="1">The sequence shown here is derived from an EMBL/GenBank/DDBJ whole genome shotgun (WGS) entry which is preliminary data.</text>
</comment>
<dbReference type="InterPro" id="IPR009057">
    <property type="entry name" value="Homeodomain-like_sf"/>
</dbReference>
<dbReference type="Proteomes" id="UP000235392">
    <property type="component" value="Unassembled WGS sequence"/>
</dbReference>
<dbReference type="InterPro" id="IPR036397">
    <property type="entry name" value="RNaseH_sf"/>
</dbReference>
<accession>A0A2N5V6I0</accession>
<dbReference type="Gene3D" id="3.30.420.10">
    <property type="entry name" value="Ribonuclease H-like superfamily/Ribonuclease H"/>
    <property type="match status" value="1"/>
</dbReference>
<dbReference type="SUPFAM" id="SSF46689">
    <property type="entry name" value="Homeodomain-like"/>
    <property type="match status" value="1"/>
</dbReference>
<dbReference type="GO" id="GO:0003676">
    <property type="term" value="F:nucleic acid binding"/>
    <property type="evidence" value="ECO:0007669"/>
    <property type="project" value="InterPro"/>
</dbReference>
<reference evidence="1 2" key="1">
    <citation type="submission" date="2017-11" db="EMBL/GenBank/DDBJ databases">
        <title>De novo assembly and phasing of dikaryotic genomes from two isolates of Puccinia coronata f. sp. avenae, the causal agent of oat crown rust.</title>
        <authorList>
            <person name="Miller M.E."/>
            <person name="Zhang Y."/>
            <person name="Omidvar V."/>
            <person name="Sperschneider J."/>
            <person name="Schwessinger B."/>
            <person name="Raley C."/>
            <person name="Palmer J.M."/>
            <person name="Garnica D."/>
            <person name="Upadhyaya N."/>
            <person name="Rathjen J."/>
            <person name="Taylor J.M."/>
            <person name="Park R.F."/>
            <person name="Dodds P.N."/>
            <person name="Hirsch C.D."/>
            <person name="Kianian S.F."/>
            <person name="Figueroa M."/>
        </authorList>
    </citation>
    <scope>NUCLEOTIDE SEQUENCE [LARGE SCALE GENOMIC DNA]</scope>
    <source>
        <strain evidence="1">12SD80</strain>
    </source>
</reference>
<dbReference type="PANTHER" id="PTHR46564">
    <property type="entry name" value="TRANSPOSASE"/>
    <property type="match status" value="1"/>
</dbReference>
<dbReference type="PANTHER" id="PTHR46564:SF1">
    <property type="entry name" value="TRANSPOSASE"/>
    <property type="match status" value="1"/>
</dbReference>
<dbReference type="EMBL" id="PGCI01000048">
    <property type="protein sequence ID" value="PLW45506.1"/>
    <property type="molecule type" value="Genomic_DNA"/>
</dbReference>
<gene>
    <name evidence="1" type="ORF">PCASD_05946</name>
</gene>
<dbReference type="AlphaFoldDB" id="A0A2N5V6I0"/>
<sequence>MVYRHYAPATKVAVVRMANQSYSRDDIRRALGEQFSNQSFRRWNYLYTLTQRVIQDPARYKQRGAIGQILADKRDFILELVQTEPGLFLDEIQERLYDESGTLLSVPAIHRNLVTKMEITLKKANTVNIRKSLRAKYAWVEKMMNVPVEYLVFTDEFGCCSRDLLRTFSAQNRAAKLIDSSWIRIPKVKAKHFEHFIKYRLLPWMNCYPVVNLILVMDNARNIHHKLNPIELCFSQIKSYLCRSQLLA</sequence>
<organism evidence="1 2">
    <name type="scientific">Puccinia coronata f. sp. avenae</name>
    <dbReference type="NCBI Taxonomy" id="200324"/>
    <lineage>
        <taxon>Eukaryota</taxon>
        <taxon>Fungi</taxon>
        <taxon>Dikarya</taxon>
        <taxon>Basidiomycota</taxon>
        <taxon>Pucciniomycotina</taxon>
        <taxon>Pucciniomycetes</taxon>
        <taxon>Pucciniales</taxon>
        <taxon>Pucciniaceae</taxon>
        <taxon>Puccinia</taxon>
    </lineage>
</organism>
<evidence type="ECO:0008006" key="3">
    <source>
        <dbReference type="Google" id="ProtNLM"/>
    </source>
</evidence>
<name>A0A2N5V6I0_9BASI</name>